<dbReference type="Pfam" id="PF00158">
    <property type="entry name" value="Sigma54_activat"/>
    <property type="match status" value="1"/>
</dbReference>
<evidence type="ECO:0000256" key="4">
    <source>
        <dbReference type="ARBA" id="ARBA00023125"/>
    </source>
</evidence>
<dbReference type="Gene3D" id="3.40.50.300">
    <property type="entry name" value="P-loop containing nucleotide triphosphate hydrolases"/>
    <property type="match status" value="1"/>
</dbReference>
<dbReference type="InterPro" id="IPR009057">
    <property type="entry name" value="Homeodomain-like_sf"/>
</dbReference>
<keyword evidence="1" id="KW-0547">Nucleotide-binding</keyword>
<dbReference type="PROSITE" id="PS50045">
    <property type="entry name" value="SIGMA54_INTERACT_4"/>
    <property type="match status" value="1"/>
</dbReference>
<keyword evidence="2" id="KW-0067">ATP-binding</keyword>
<dbReference type="PANTHER" id="PTHR32071">
    <property type="entry name" value="TRANSCRIPTIONAL REGULATORY PROTEIN"/>
    <property type="match status" value="1"/>
</dbReference>
<dbReference type="SUPFAM" id="SSF46689">
    <property type="entry name" value="Homeodomain-like"/>
    <property type="match status" value="1"/>
</dbReference>
<dbReference type="InterPro" id="IPR003593">
    <property type="entry name" value="AAA+_ATPase"/>
</dbReference>
<dbReference type="SMART" id="SM00382">
    <property type="entry name" value="AAA"/>
    <property type="match status" value="1"/>
</dbReference>
<dbReference type="InterPro" id="IPR003018">
    <property type="entry name" value="GAF"/>
</dbReference>
<sequence>MTQPHSETVRRVIDSGQIAAHKHGERLIRQSWLRCAREYGLKPEHNPGISDVTSARLHERRERVGAYLDVARAGMNELYPHIAGLGYITMLADSDGVTLECLGGDNADPALQAAGLRPGTVWGETVVGTNGIGTCIAEQRALTCHREDHFYAGNLDLSCTAAPLHDPFGRVAAVLDISALSMPGAREGQHLAWHLTSLYARLIEDSYFSHHFRDRWLLRLGRSAPFVDSHADLILALDDDGMIVGANTGARHALRPPTGTGPVGHGIGAFFRDGNARLHALKRGRGDARLSTWGDDAFHAAMSQPRRATSSVPVPGGTPPTAALDAMAGDDPAMQRLIAQARRLAVKPIDLLIQGETGSGKEVLARALHAASPRSSAAFVAINCAALPESLIESELFGYAPGSFTGARRHGMKGLLQQADGGTLFLDEIGDMPADLQTRLLRVLAEREVLPLGSDTPIALNLRVITATHRDLSTLVSAGTFREDLYYRLAGGTLSLPALRDRRDVDWLIERLLIREADALGCLAHLKPGVRDRLLAHDWPGNVRELRNVLRFALALADDDGIAIADLPDPLSRPAPSLPASAPVFGTETETRTPRERLLAQLRERHWNIAHVARDLAVARSTVYRRMARLDIVDPKYRH</sequence>
<accession>A0ABV7EK25</accession>
<dbReference type="Gene3D" id="1.10.8.60">
    <property type="match status" value="1"/>
</dbReference>
<dbReference type="InterPro" id="IPR002078">
    <property type="entry name" value="Sigma_54_int"/>
</dbReference>
<reference evidence="8" key="1">
    <citation type="journal article" date="2019" name="Int. J. Syst. Evol. Microbiol.">
        <title>The Global Catalogue of Microorganisms (GCM) 10K type strain sequencing project: providing services to taxonomists for standard genome sequencing and annotation.</title>
        <authorList>
            <consortium name="The Broad Institute Genomics Platform"/>
            <consortium name="The Broad Institute Genome Sequencing Center for Infectious Disease"/>
            <person name="Wu L."/>
            <person name="Ma J."/>
        </authorList>
    </citation>
    <scope>NUCLEOTIDE SEQUENCE [LARGE SCALE GENOMIC DNA]</scope>
    <source>
        <strain evidence="8">KCTC 52640</strain>
    </source>
</reference>
<dbReference type="PROSITE" id="PS00675">
    <property type="entry name" value="SIGMA54_INTERACT_1"/>
    <property type="match status" value="1"/>
</dbReference>
<comment type="caution">
    <text evidence="7">The sequence shown here is derived from an EMBL/GenBank/DDBJ whole genome shotgun (WGS) entry which is preliminary data.</text>
</comment>
<feature type="domain" description="Sigma-54 factor interaction" evidence="6">
    <location>
        <begin position="327"/>
        <end position="555"/>
    </location>
</feature>
<dbReference type="InterPro" id="IPR058031">
    <property type="entry name" value="AAA_lid_NorR"/>
</dbReference>
<evidence type="ECO:0000256" key="2">
    <source>
        <dbReference type="ARBA" id="ARBA00022840"/>
    </source>
</evidence>
<evidence type="ECO:0000313" key="7">
    <source>
        <dbReference type="EMBL" id="MFC3103025.1"/>
    </source>
</evidence>
<keyword evidence="8" id="KW-1185">Reference proteome</keyword>
<dbReference type="Gene3D" id="1.10.10.60">
    <property type="entry name" value="Homeodomain-like"/>
    <property type="match status" value="1"/>
</dbReference>
<dbReference type="PROSITE" id="PS00688">
    <property type="entry name" value="SIGMA54_INTERACT_3"/>
    <property type="match status" value="1"/>
</dbReference>
<keyword evidence="5" id="KW-0804">Transcription</keyword>
<dbReference type="Pfam" id="PF01590">
    <property type="entry name" value="GAF"/>
    <property type="match status" value="1"/>
</dbReference>
<evidence type="ECO:0000313" key="8">
    <source>
        <dbReference type="Proteomes" id="UP001595462"/>
    </source>
</evidence>
<name>A0ABV7EK25_9GAMM</name>
<evidence type="ECO:0000256" key="5">
    <source>
        <dbReference type="ARBA" id="ARBA00023163"/>
    </source>
</evidence>
<dbReference type="CDD" id="cd00009">
    <property type="entry name" value="AAA"/>
    <property type="match status" value="1"/>
</dbReference>
<dbReference type="RefSeq" id="WP_380686651.1">
    <property type="nucleotide sequence ID" value="NZ_JBHRSS010000003.1"/>
</dbReference>
<organism evidence="7 8">
    <name type="scientific">Salinisphaera aquimarina</name>
    <dbReference type="NCBI Taxonomy" id="2094031"/>
    <lineage>
        <taxon>Bacteria</taxon>
        <taxon>Pseudomonadati</taxon>
        <taxon>Pseudomonadota</taxon>
        <taxon>Gammaproteobacteria</taxon>
        <taxon>Salinisphaerales</taxon>
        <taxon>Salinisphaeraceae</taxon>
        <taxon>Salinisphaera</taxon>
    </lineage>
</organism>
<dbReference type="SUPFAM" id="SSF55781">
    <property type="entry name" value="GAF domain-like"/>
    <property type="match status" value="1"/>
</dbReference>
<dbReference type="InterPro" id="IPR025943">
    <property type="entry name" value="Sigma_54_int_dom_ATP-bd_2"/>
</dbReference>
<keyword evidence="4" id="KW-0238">DNA-binding</keyword>
<dbReference type="InterPro" id="IPR027417">
    <property type="entry name" value="P-loop_NTPase"/>
</dbReference>
<dbReference type="Gene3D" id="3.30.450.40">
    <property type="match status" value="1"/>
</dbReference>
<dbReference type="Pfam" id="PF25601">
    <property type="entry name" value="AAA_lid_14"/>
    <property type="match status" value="1"/>
</dbReference>
<dbReference type="InterPro" id="IPR029016">
    <property type="entry name" value="GAF-like_dom_sf"/>
</dbReference>
<dbReference type="PANTHER" id="PTHR32071:SF77">
    <property type="entry name" value="TRANSCRIPTIONAL REGULATORY PROTEIN"/>
    <property type="match status" value="1"/>
</dbReference>
<dbReference type="InterPro" id="IPR025944">
    <property type="entry name" value="Sigma_54_int_dom_CS"/>
</dbReference>
<dbReference type="EMBL" id="JBHRSS010000003">
    <property type="protein sequence ID" value="MFC3103025.1"/>
    <property type="molecule type" value="Genomic_DNA"/>
</dbReference>
<dbReference type="InterPro" id="IPR025662">
    <property type="entry name" value="Sigma_54_int_dom_ATP-bd_1"/>
</dbReference>
<evidence type="ECO:0000259" key="6">
    <source>
        <dbReference type="PROSITE" id="PS50045"/>
    </source>
</evidence>
<dbReference type="PROSITE" id="PS00676">
    <property type="entry name" value="SIGMA54_INTERACT_2"/>
    <property type="match status" value="1"/>
</dbReference>
<protein>
    <submittedName>
        <fullName evidence="7">Sigma-54-dependent Fis family transcriptional regulator</fullName>
    </submittedName>
</protein>
<evidence type="ECO:0000256" key="1">
    <source>
        <dbReference type="ARBA" id="ARBA00022741"/>
    </source>
</evidence>
<dbReference type="Proteomes" id="UP001595462">
    <property type="component" value="Unassembled WGS sequence"/>
</dbReference>
<dbReference type="SUPFAM" id="SSF52540">
    <property type="entry name" value="P-loop containing nucleoside triphosphate hydrolases"/>
    <property type="match status" value="1"/>
</dbReference>
<proteinExistence type="predicted"/>
<gene>
    <name evidence="7" type="ORF">ACFOSU_03890</name>
</gene>
<keyword evidence="3" id="KW-0805">Transcription regulation</keyword>
<evidence type="ECO:0000256" key="3">
    <source>
        <dbReference type="ARBA" id="ARBA00023015"/>
    </source>
</evidence>